<evidence type="ECO:0000313" key="2">
    <source>
        <dbReference type="EMBL" id="KAJ7216349.1"/>
    </source>
</evidence>
<gene>
    <name evidence="2" type="ORF">GGX14DRAFT_391190</name>
</gene>
<proteinExistence type="predicted"/>
<keyword evidence="3" id="KW-1185">Reference proteome</keyword>
<reference evidence="2" key="1">
    <citation type="submission" date="2023-03" db="EMBL/GenBank/DDBJ databases">
        <title>Massive genome expansion in bonnet fungi (Mycena s.s.) driven by repeated elements and novel gene families across ecological guilds.</title>
        <authorList>
            <consortium name="Lawrence Berkeley National Laboratory"/>
            <person name="Harder C.B."/>
            <person name="Miyauchi S."/>
            <person name="Viragh M."/>
            <person name="Kuo A."/>
            <person name="Thoen E."/>
            <person name="Andreopoulos B."/>
            <person name="Lu D."/>
            <person name="Skrede I."/>
            <person name="Drula E."/>
            <person name="Henrissat B."/>
            <person name="Morin E."/>
            <person name="Kohler A."/>
            <person name="Barry K."/>
            <person name="LaButti K."/>
            <person name="Morin E."/>
            <person name="Salamov A."/>
            <person name="Lipzen A."/>
            <person name="Mereny Z."/>
            <person name="Hegedus B."/>
            <person name="Baldrian P."/>
            <person name="Stursova M."/>
            <person name="Weitz H."/>
            <person name="Taylor A."/>
            <person name="Grigoriev I.V."/>
            <person name="Nagy L.G."/>
            <person name="Martin F."/>
            <person name="Kauserud H."/>
        </authorList>
    </citation>
    <scope>NUCLEOTIDE SEQUENCE</scope>
    <source>
        <strain evidence="2">9144</strain>
    </source>
</reference>
<comment type="caution">
    <text evidence="2">The sequence shown here is derived from an EMBL/GenBank/DDBJ whole genome shotgun (WGS) entry which is preliminary data.</text>
</comment>
<sequence length="410" mass="44994">MVVSEAAPLRRGRLHPKVVGGIGVCVEEPVPEVVHRAHTEVPVLSQLSTPTCSTRWTGSPGRAPQAPCPFMHTHVREPVRLLHLVRHRWCPRDRARTHALLRAVPSSNAWTLSVPRGHGGGAPHALSRYYTIRSAGTEQRKAIHAPQIDDCSLARAPQRRERGQQCREREEAPGECLAARTLDGVGVARRSAILARRGAALWGGATGELSVLAGAADAALRELAIYLEVVSVRVLPADRVLEEQSVWTEDTRKSGRQWRGRAGRRRRTWRGASSCARSGRRGGEGETAGRQWASRRESNTSTCMVQAMSRSSNHIQRGDQGRLSELYMGLHRRDAHWSTPPSSTRRRAPDAGVCRPAALRRMRHAADCGVSSRTSGENAQYSRATNKPCSTGKSKFKTIARGKRVPGDPI</sequence>
<feature type="compositionally biased region" description="Polar residues" evidence="1">
    <location>
        <begin position="371"/>
        <end position="393"/>
    </location>
</feature>
<organism evidence="2 3">
    <name type="scientific">Mycena pura</name>
    <dbReference type="NCBI Taxonomy" id="153505"/>
    <lineage>
        <taxon>Eukaryota</taxon>
        <taxon>Fungi</taxon>
        <taxon>Dikarya</taxon>
        <taxon>Basidiomycota</taxon>
        <taxon>Agaricomycotina</taxon>
        <taxon>Agaricomycetes</taxon>
        <taxon>Agaricomycetidae</taxon>
        <taxon>Agaricales</taxon>
        <taxon>Marasmiineae</taxon>
        <taxon>Mycenaceae</taxon>
        <taxon>Mycena</taxon>
    </lineage>
</organism>
<dbReference type="EMBL" id="JARJCW010000015">
    <property type="protein sequence ID" value="KAJ7216349.1"/>
    <property type="molecule type" value="Genomic_DNA"/>
</dbReference>
<dbReference type="Proteomes" id="UP001219525">
    <property type="component" value="Unassembled WGS sequence"/>
</dbReference>
<dbReference type="AlphaFoldDB" id="A0AAD6VL60"/>
<name>A0AAD6VL60_9AGAR</name>
<feature type="region of interest" description="Disordered" evidence="1">
    <location>
        <begin position="369"/>
        <end position="394"/>
    </location>
</feature>
<protein>
    <submittedName>
        <fullName evidence="2">Uncharacterized protein</fullName>
    </submittedName>
</protein>
<evidence type="ECO:0000313" key="3">
    <source>
        <dbReference type="Proteomes" id="UP001219525"/>
    </source>
</evidence>
<evidence type="ECO:0000256" key="1">
    <source>
        <dbReference type="SAM" id="MobiDB-lite"/>
    </source>
</evidence>
<feature type="region of interest" description="Disordered" evidence="1">
    <location>
        <begin position="253"/>
        <end position="301"/>
    </location>
</feature>
<feature type="compositionally biased region" description="Basic residues" evidence="1">
    <location>
        <begin position="254"/>
        <end position="269"/>
    </location>
</feature>
<accession>A0AAD6VL60</accession>